<proteinExistence type="predicted"/>
<evidence type="ECO:0000313" key="2">
    <source>
        <dbReference type="EMBL" id="SVB62578.1"/>
    </source>
</evidence>
<evidence type="ECO:0000256" key="1">
    <source>
        <dbReference type="SAM" id="Phobius"/>
    </source>
</evidence>
<dbReference type="InterPro" id="IPR021215">
    <property type="entry name" value="DUF2752"/>
</dbReference>
<dbReference type="AlphaFoldDB" id="A0A382FHL4"/>
<gene>
    <name evidence="2" type="ORF">METZ01_LOCUS215432</name>
</gene>
<keyword evidence="1" id="KW-0472">Membrane</keyword>
<feature type="transmembrane region" description="Helical" evidence="1">
    <location>
        <begin position="93"/>
        <end position="115"/>
    </location>
</feature>
<sequence length="116" mass="13180">MFGFASFAVVIVAVLMPRSMAFNGPFICLFKHIFNYDCPSCGLTRSVFSFFHGDISGSFAFNPVGPFLSVLFIIWSFDIYFNNSSFWNKFLRSTQASVVIVLVGIWVFELVVYTIR</sequence>
<accession>A0A382FHL4</accession>
<evidence type="ECO:0008006" key="3">
    <source>
        <dbReference type="Google" id="ProtNLM"/>
    </source>
</evidence>
<feature type="transmembrane region" description="Helical" evidence="1">
    <location>
        <begin position="59"/>
        <end position="81"/>
    </location>
</feature>
<protein>
    <recommendedName>
        <fullName evidence="3">DUF2752 domain-containing protein</fullName>
    </recommendedName>
</protein>
<keyword evidence="1" id="KW-0812">Transmembrane</keyword>
<reference evidence="2" key="1">
    <citation type="submission" date="2018-05" db="EMBL/GenBank/DDBJ databases">
        <authorList>
            <person name="Lanie J.A."/>
            <person name="Ng W.-L."/>
            <person name="Kazmierczak K.M."/>
            <person name="Andrzejewski T.M."/>
            <person name="Davidsen T.M."/>
            <person name="Wayne K.J."/>
            <person name="Tettelin H."/>
            <person name="Glass J.I."/>
            <person name="Rusch D."/>
            <person name="Podicherti R."/>
            <person name="Tsui H.-C.T."/>
            <person name="Winkler M.E."/>
        </authorList>
    </citation>
    <scope>NUCLEOTIDE SEQUENCE</scope>
</reference>
<dbReference type="Pfam" id="PF10825">
    <property type="entry name" value="DUF2752"/>
    <property type="match status" value="1"/>
</dbReference>
<dbReference type="EMBL" id="UINC01050059">
    <property type="protein sequence ID" value="SVB62578.1"/>
    <property type="molecule type" value="Genomic_DNA"/>
</dbReference>
<organism evidence="2">
    <name type="scientific">marine metagenome</name>
    <dbReference type="NCBI Taxonomy" id="408172"/>
    <lineage>
        <taxon>unclassified sequences</taxon>
        <taxon>metagenomes</taxon>
        <taxon>ecological metagenomes</taxon>
    </lineage>
</organism>
<keyword evidence="1" id="KW-1133">Transmembrane helix</keyword>
<name>A0A382FHL4_9ZZZZ</name>